<feature type="domain" description="Zinc finger PHD-type" evidence="5">
    <location>
        <begin position="329"/>
        <end position="391"/>
    </location>
</feature>
<dbReference type="PANTHER" id="PTHR32410">
    <property type="entry name" value="CYSTEINE/HISTIDINE-RICH C1 DOMAIN FAMILY PROTEIN"/>
    <property type="match status" value="1"/>
</dbReference>
<accession>A0ABC8JHG0</accession>
<name>A0ABC8JHG0_ERUVS</name>
<feature type="domain" description="Zinc finger PHD-type" evidence="5">
    <location>
        <begin position="494"/>
        <end position="562"/>
    </location>
</feature>
<proteinExistence type="predicted"/>
<dbReference type="InterPro" id="IPR001965">
    <property type="entry name" value="Znf_PHD"/>
</dbReference>
<evidence type="ECO:0000259" key="5">
    <source>
        <dbReference type="SMART" id="SM00249"/>
    </source>
</evidence>
<organism evidence="6 7">
    <name type="scientific">Eruca vesicaria subsp. sativa</name>
    <name type="common">Garden rocket</name>
    <name type="synonym">Eruca sativa</name>
    <dbReference type="NCBI Taxonomy" id="29727"/>
    <lineage>
        <taxon>Eukaryota</taxon>
        <taxon>Viridiplantae</taxon>
        <taxon>Streptophyta</taxon>
        <taxon>Embryophyta</taxon>
        <taxon>Tracheophyta</taxon>
        <taxon>Spermatophyta</taxon>
        <taxon>Magnoliopsida</taxon>
        <taxon>eudicotyledons</taxon>
        <taxon>Gunneridae</taxon>
        <taxon>Pentapetalae</taxon>
        <taxon>rosids</taxon>
        <taxon>malvids</taxon>
        <taxon>Brassicales</taxon>
        <taxon>Brassicaceae</taxon>
        <taxon>Brassiceae</taxon>
        <taxon>Eruca</taxon>
    </lineage>
</organism>
<dbReference type="Pfam" id="PF22926">
    <property type="entry name" value="C1-like_CT"/>
    <property type="match status" value="1"/>
</dbReference>
<sequence>MASVQGTPLPHLICPYNRYGYILKNGDRDVDFVINDKYFYFVEGDNSFPDYYFDHHLYSRYGWNMKSADGSLCGACKSEGVSQACYFCDKCEVSYHKECVESYPQITSVFHPKHSLQLVYDRLGKKNIYCSYCDASGEDNRVMLYYYCFTCEFGLDPVCAQTPLSLLYNPSRHEHDLTIFPRKVDLTCDLCGVFGSKSLLCVCLQCDFIIHTSCISLPFVIKISRHDHRLSFTYSLLGIFSCGVCRQKVDGNYGKYSCMKDCTYVVHSKCATRKDVWDGKELKGEPEDEYENLNSFEVIGDGIIQHFSHSHHMMFETNTTNIVYGEEKLCQACVLPFYGGGVYKCVKSKCDFVLHEACANLPRKKQHMAHPYPFILQVSDTENIFFCGYCDRFSFGLRYVCNKGSESISIDLRCAAISEPFDQQCHRHPLFLSNELGKYRQCSICGKLKFQTLNCIECELFLCFYCATLPYKVRYEHDEHFLTLSYKENASLNWCEVCEETFDSNKWLYTCHECGTAFHILCLLGKCALYVKPAQNLLLTEGQKINIIPNNGLSRPICKYCGRRCQEKLMVELNDDVDGRILLCYRHLAVGVGPD</sequence>
<dbReference type="InterPro" id="IPR053192">
    <property type="entry name" value="Vacuole_Formation_Reg"/>
</dbReference>
<keyword evidence="7" id="KW-1185">Reference proteome</keyword>
<dbReference type="InterPro" id="IPR054483">
    <property type="entry name" value="DC1-like_CT"/>
</dbReference>
<dbReference type="PANTHER" id="PTHR32410:SF201">
    <property type="entry name" value="ZINC FINGER PHD-TYPE DOMAIN-CONTAINING PROTEIN"/>
    <property type="match status" value="1"/>
</dbReference>
<dbReference type="EMBL" id="CAKOAT010108487">
    <property type="protein sequence ID" value="CAH8328136.1"/>
    <property type="molecule type" value="Genomic_DNA"/>
</dbReference>
<evidence type="ECO:0000256" key="3">
    <source>
        <dbReference type="ARBA" id="ARBA00022771"/>
    </source>
</evidence>
<dbReference type="AlphaFoldDB" id="A0ABC8JHG0"/>
<keyword evidence="3" id="KW-0863">Zinc-finger</keyword>
<comment type="caution">
    <text evidence="6">The sequence shown here is derived from an EMBL/GenBank/DDBJ whole genome shotgun (WGS) entry which is preliminary data.</text>
</comment>
<feature type="domain" description="Zinc finger PHD-type" evidence="5">
    <location>
        <begin position="72"/>
        <end position="134"/>
    </location>
</feature>
<evidence type="ECO:0000256" key="4">
    <source>
        <dbReference type="ARBA" id="ARBA00022833"/>
    </source>
</evidence>
<dbReference type="InterPro" id="IPR004146">
    <property type="entry name" value="DC1"/>
</dbReference>
<evidence type="ECO:0000313" key="7">
    <source>
        <dbReference type="Proteomes" id="UP001642260"/>
    </source>
</evidence>
<feature type="domain" description="Zinc finger PHD-type" evidence="5">
    <location>
        <begin position="187"/>
        <end position="246"/>
    </location>
</feature>
<dbReference type="SUPFAM" id="SSF57889">
    <property type="entry name" value="Cysteine-rich domain"/>
    <property type="match status" value="5"/>
</dbReference>
<keyword evidence="1" id="KW-0479">Metal-binding</keyword>
<keyword evidence="4" id="KW-0862">Zinc</keyword>
<dbReference type="Pfam" id="PF03107">
    <property type="entry name" value="C1_2"/>
    <property type="match status" value="5"/>
</dbReference>
<evidence type="ECO:0000256" key="2">
    <source>
        <dbReference type="ARBA" id="ARBA00022737"/>
    </source>
</evidence>
<evidence type="ECO:0000256" key="1">
    <source>
        <dbReference type="ARBA" id="ARBA00022723"/>
    </source>
</evidence>
<dbReference type="GO" id="GO:0008270">
    <property type="term" value="F:zinc ion binding"/>
    <property type="evidence" value="ECO:0007669"/>
    <property type="project" value="UniProtKB-KW"/>
</dbReference>
<gene>
    <name evidence="6" type="ORF">ERUC_LOCUS11273</name>
</gene>
<reference evidence="6 7" key="1">
    <citation type="submission" date="2022-03" db="EMBL/GenBank/DDBJ databases">
        <authorList>
            <person name="Macdonald S."/>
            <person name="Ahmed S."/>
            <person name="Newling K."/>
        </authorList>
    </citation>
    <scope>NUCLEOTIDE SEQUENCE [LARGE SCALE GENOMIC DNA]</scope>
</reference>
<protein>
    <recommendedName>
        <fullName evidence="5">Zinc finger PHD-type domain-containing protein</fullName>
    </recommendedName>
</protein>
<keyword evidence="2" id="KW-0677">Repeat</keyword>
<dbReference type="Proteomes" id="UP001642260">
    <property type="component" value="Unassembled WGS sequence"/>
</dbReference>
<evidence type="ECO:0000313" key="6">
    <source>
        <dbReference type="EMBL" id="CAH8328136.1"/>
    </source>
</evidence>
<dbReference type="InterPro" id="IPR046349">
    <property type="entry name" value="C1-like_sf"/>
</dbReference>
<dbReference type="SMART" id="SM00249">
    <property type="entry name" value="PHD"/>
    <property type="match status" value="4"/>
</dbReference>